<keyword evidence="1" id="KW-0472">Membrane</keyword>
<reference evidence="2" key="1">
    <citation type="submission" date="2018-06" db="EMBL/GenBank/DDBJ databases">
        <authorList>
            <person name="Zhirakovskaya E."/>
        </authorList>
    </citation>
    <scope>NUCLEOTIDE SEQUENCE</scope>
</reference>
<evidence type="ECO:0000256" key="1">
    <source>
        <dbReference type="SAM" id="Phobius"/>
    </source>
</evidence>
<sequence>MTLEYTKNNFYAEAARKLQMNADEMTTFMWNTYHPGNIWYIIAGIGLLTIIGLFIYNSIINKGNQKVQTS</sequence>
<feature type="transmembrane region" description="Helical" evidence="1">
    <location>
        <begin position="38"/>
        <end position="56"/>
    </location>
</feature>
<name>A0A3B0V236_9ZZZZ</name>
<evidence type="ECO:0000313" key="2">
    <source>
        <dbReference type="EMBL" id="VAW26214.1"/>
    </source>
</evidence>
<organism evidence="2">
    <name type="scientific">hydrothermal vent metagenome</name>
    <dbReference type="NCBI Taxonomy" id="652676"/>
    <lineage>
        <taxon>unclassified sequences</taxon>
        <taxon>metagenomes</taxon>
        <taxon>ecological metagenomes</taxon>
    </lineage>
</organism>
<protein>
    <submittedName>
        <fullName evidence="2">Uncharacterized protein</fullName>
    </submittedName>
</protein>
<accession>A0A3B0V236</accession>
<keyword evidence="1" id="KW-1133">Transmembrane helix</keyword>
<dbReference type="AlphaFoldDB" id="A0A3B0V236"/>
<dbReference type="EMBL" id="UOER01000568">
    <property type="protein sequence ID" value="VAW26214.1"/>
    <property type="molecule type" value="Genomic_DNA"/>
</dbReference>
<gene>
    <name evidence="2" type="ORF">MNBD_BACTEROID04-1600</name>
</gene>
<proteinExistence type="predicted"/>
<keyword evidence="1" id="KW-0812">Transmembrane</keyword>